<organism evidence="1 2">
    <name type="scientific">Candidatus Viadribacter manganicus</name>
    <dbReference type="NCBI Taxonomy" id="1759059"/>
    <lineage>
        <taxon>Bacteria</taxon>
        <taxon>Pseudomonadati</taxon>
        <taxon>Pseudomonadota</taxon>
        <taxon>Alphaproteobacteria</taxon>
        <taxon>Hyphomonadales</taxon>
        <taxon>Hyphomonadaceae</taxon>
        <taxon>Candidatus Viadribacter</taxon>
    </lineage>
</organism>
<dbReference type="KEGG" id="cbot:ATE48_07865"/>
<proteinExistence type="predicted"/>
<dbReference type="InParanoid" id="A0A1B1AH20"/>
<dbReference type="EMBL" id="CP013244">
    <property type="protein sequence ID" value="ANP45847.1"/>
    <property type="molecule type" value="Genomic_DNA"/>
</dbReference>
<keyword evidence="2" id="KW-1185">Reference proteome</keyword>
<dbReference type="AlphaFoldDB" id="A0A1B1AH20"/>
<gene>
    <name evidence="1" type="ORF">ATE48_07865</name>
</gene>
<accession>A0A1B1AH20</accession>
<dbReference type="Proteomes" id="UP000092498">
    <property type="component" value="Chromosome"/>
</dbReference>
<protein>
    <submittedName>
        <fullName evidence="1">Uncharacterized protein</fullName>
    </submittedName>
</protein>
<name>A0A1B1AH20_9PROT</name>
<evidence type="ECO:0000313" key="2">
    <source>
        <dbReference type="Proteomes" id="UP000092498"/>
    </source>
</evidence>
<evidence type="ECO:0000313" key="1">
    <source>
        <dbReference type="EMBL" id="ANP45847.1"/>
    </source>
</evidence>
<dbReference type="STRING" id="1759059.ATE48_07865"/>
<reference evidence="1 2" key="1">
    <citation type="submission" date="2015-11" db="EMBL/GenBank/DDBJ databases">
        <title>Whole-Genome Sequence of Candidatus Oderbacter manganicum from the National Park Lower Oder Valley, Germany.</title>
        <authorList>
            <person name="Braun B."/>
            <person name="Liere K."/>
            <person name="Szewzyk U."/>
        </authorList>
    </citation>
    <scope>NUCLEOTIDE SEQUENCE [LARGE SCALE GENOMIC DNA]</scope>
    <source>
        <strain evidence="1 2">OTSz_A_272</strain>
    </source>
</reference>
<sequence length="236" mass="25454">MTAIYGWVALVQGEAIMKNARAVSIALACMIGGCATSVETISVNNAGMSAYQNRTLVAVTQAAPGMTPMRASSAAFGAIGGLAMASAARNYASEHGVVDPATHIETQLTALLQSRYGIQTVGDRLDMSAVTERTDYPINSDLLYVDAKTYMWMQRYFSSNWGRFRIDYSTLIQIIDGATGRAVAQYDCRKFMPETPDDAPTLEELEANNGALMNQMLMRMADECLAEFAATSLPAS</sequence>